<dbReference type="AlphaFoldDB" id="A0A5M3X5B8"/>
<feature type="transmembrane region" description="Helical" evidence="10">
    <location>
        <begin position="293"/>
        <end position="322"/>
    </location>
</feature>
<evidence type="ECO:0000256" key="4">
    <source>
        <dbReference type="ARBA" id="ARBA00022679"/>
    </source>
</evidence>
<keyword evidence="10" id="KW-1133">Transmembrane helix</keyword>
<dbReference type="InterPro" id="IPR036890">
    <property type="entry name" value="HATPase_C_sf"/>
</dbReference>
<keyword evidence="8" id="KW-0902">Two-component regulatory system</keyword>
<dbReference type="GO" id="GO:0016020">
    <property type="term" value="C:membrane"/>
    <property type="evidence" value="ECO:0007669"/>
    <property type="project" value="InterPro"/>
</dbReference>
<dbReference type="PANTHER" id="PTHR24421">
    <property type="entry name" value="NITRATE/NITRITE SENSOR PROTEIN NARX-RELATED"/>
    <property type="match status" value="1"/>
</dbReference>
<dbReference type="Gene3D" id="3.30.565.10">
    <property type="entry name" value="Histidine kinase-like ATPase, C-terminal domain"/>
    <property type="match status" value="1"/>
</dbReference>
<dbReference type="EMBL" id="BLAE01000065">
    <property type="protein sequence ID" value="GES14851.1"/>
    <property type="molecule type" value="Genomic_DNA"/>
</dbReference>
<feature type="coiled-coil region" evidence="9">
    <location>
        <begin position="91"/>
        <end position="125"/>
    </location>
</feature>
<feature type="transmembrane region" description="Helical" evidence="10">
    <location>
        <begin position="41"/>
        <end position="64"/>
    </location>
</feature>
<keyword evidence="9" id="KW-0175">Coiled coil</keyword>
<comment type="caution">
    <text evidence="12">The sequence shown here is derived from an EMBL/GenBank/DDBJ whole genome shotgun (WGS) entry which is preliminary data.</text>
</comment>
<reference evidence="12 13" key="1">
    <citation type="submission" date="2019-10" db="EMBL/GenBank/DDBJ databases">
        <title>Whole genome shotgun sequence of Acrocarpospora macrocephala NBRC 16266.</title>
        <authorList>
            <person name="Ichikawa N."/>
            <person name="Kimura A."/>
            <person name="Kitahashi Y."/>
            <person name="Komaki H."/>
            <person name="Oguchi A."/>
        </authorList>
    </citation>
    <scope>NUCLEOTIDE SEQUENCE [LARGE SCALE GENOMIC DNA]</scope>
    <source>
        <strain evidence="12 13">NBRC 16266</strain>
    </source>
</reference>
<dbReference type="Proteomes" id="UP000331127">
    <property type="component" value="Unassembled WGS sequence"/>
</dbReference>
<proteinExistence type="predicted"/>
<dbReference type="GO" id="GO:0000155">
    <property type="term" value="F:phosphorelay sensor kinase activity"/>
    <property type="evidence" value="ECO:0007669"/>
    <property type="project" value="InterPro"/>
</dbReference>
<evidence type="ECO:0000256" key="5">
    <source>
        <dbReference type="ARBA" id="ARBA00022741"/>
    </source>
</evidence>
<evidence type="ECO:0000256" key="9">
    <source>
        <dbReference type="SAM" id="Coils"/>
    </source>
</evidence>
<protein>
    <recommendedName>
        <fullName evidence="2">histidine kinase</fullName>
        <ecNumber evidence="2">2.7.13.3</ecNumber>
    </recommendedName>
</protein>
<dbReference type="GO" id="GO:0046983">
    <property type="term" value="F:protein dimerization activity"/>
    <property type="evidence" value="ECO:0007669"/>
    <property type="project" value="InterPro"/>
</dbReference>
<gene>
    <name evidence="12" type="ORF">Amac_084480</name>
</gene>
<evidence type="ECO:0000259" key="11">
    <source>
        <dbReference type="Pfam" id="PF07730"/>
    </source>
</evidence>
<dbReference type="Gene3D" id="1.20.5.1930">
    <property type="match status" value="1"/>
</dbReference>
<accession>A0A5M3X5B8</accession>
<keyword evidence="13" id="KW-1185">Reference proteome</keyword>
<evidence type="ECO:0000256" key="6">
    <source>
        <dbReference type="ARBA" id="ARBA00022777"/>
    </source>
</evidence>
<keyword evidence="7" id="KW-0067">ATP-binding</keyword>
<dbReference type="GO" id="GO:0005524">
    <property type="term" value="F:ATP binding"/>
    <property type="evidence" value="ECO:0007669"/>
    <property type="project" value="UniProtKB-KW"/>
</dbReference>
<keyword evidence="10" id="KW-0472">Membrane</keyword>
<evidence type="ECO:0000256" key="10">
    <source>
        <dbReference type="SAM" id="Phobius"/>
    </source>
</evidence>
<organism evidence="12 13">
    <name type="scientific">Acrocarpospora macrocephala</name>
    <dbReference type="NCBI Taxonomy" id="150177"/>
    <lineage>
        <taxon>Bacteria</taxon>
        <taxon>Bacillati</taxon>
        <taxon>Actinomycetota</taxon>
        <taxon>Actinomycetes</taxon>
        <taxon>Streptosporangiales</taxon>
        <taxon>Streptosporangiaceae</taxon>
        <taxon>Acrocarpospora</taxon>
    </lineage>
</organism>
<evidence type="ECO:0000256" key="1">
    <source>
        <dbReference type="ARBA" id="ARBA00000085"/>
    </source>
</evidence>
<evidence type="ECO:0000313" key="13">
    <source>
        <dbReference type="Proteomes" id="UP000331127"/>
    </source>
</evidence>
<dbReference type="EC" id="2.7.13.3" evidence="2"/>
<name>A0A5M3X5B8_9ACTN</name>
<sequence>MLVLAAAGGVLAVPAGLVGWAGGGILLSAYAVGVAASRPVVVVSVSATAAAFVVAATLVAYGWWQGLAPMALAAMPVGAAVGDAVRSRRALAVALEERARRAEEAAELESERRVAQERLRIARDVHDLVAHHIAVMNVQAAVAAQLLQSRPRAAAEALDHVGTAGRAVLDDLGTLLGLLRESGDQDLRPTPGLADLERLIDSAAAAGLRVERTTQGSPRPLPAAVEVSAYRVVQEALTNAHKHGTGSAPPDHRLTAATILMITAIAIMAWIARAKPWGRIGDRGPARPWGHPLLYVVIIVTPVLDYITDLPLQAIPAAVVLGHHARRTLSRR</sequence>
<dbReference type="InterPro" id="IPR011712">
    <property type="entry name" value="Sig_transdc_His_kin_sub3_dim/P"/>
</dbReference>
<keyword evidence="5" id="KW-0547">Nucleotide-binding</keyword>
<keyword evidence="4" id="KW-0808">Transferase</keyword>
<feature type="transmembrane region" description="Helical" evidence="10">
    <location>
        <begin position="254"/>
        <end position="273"/>
    </location>
</feature>
<keyword evidence="6" id="KW-0418">Kinase</keyword>
<keyword evidence="10" id="KW-0812">Transmembrane</keyword>
<feature type="domain" description="Signal transduction histidine kinase subgroup 3 dimerisation and phosphoacceptor" evidence="11">
    <location>
        <begin position="117"/>
        <end position="182"/>
    </location>
</feature>
<evidence type="ECO:0000256" key="3">
    <source>
        <dbReference type="ARBA" id="ARBA00022553"/>
    </source>
</evidence>
<evidence type="ECO:0000313" key="12">
    <source>
        <dbReference type="EMBL" id="GES14851.1"/>
    </source>
</evidence>
<evidence type="ECO:0000256" key="2">
    <source>
        <dbReference type="ARBA" id="ARBA00012438"/>
    </source>
</evidence>
<dbReference type="Pfam" id="PF07730">
    <property type="entry name" value="HisKA_3"/>
    <property type="match status" value="1"/>
</dbReference>
<dbReference type="PANTHER" id="PTHR24421:SF10">
    <property type="entry name" value="NITRATE_NITRITE SENSOR PROTEIN NARQ"/>
    <property type="match status" value="1"/>
</dbReference>
<keyword evidence="3" id="KW-0597">Phosphoprotein</keyword>
<comment type="catalytic activity">
    <reaction evidence="1">
        <text>ATP + protein L-histidine = ADP + protein N-phospho-L-histidine.</text>
        <dbReference type="EC" id="2.7.13.3"/>
    </reaction>
</comment>
<dbReference type="InterPro" id="IPR050482">
    <property type="entry name" value="Sensor_HK_TwoCompSys"/>
</dbReference>
<evidence type="ECO:0000256" key="8">
    <source>
        <dbReference type="ARBA" id="ARBA00023012"/>
    </source>
</evidence>
<evidence type="ECO:0000256" key="7">
    <source>
        <dbReference type="ARBA" id="ARBA00022840"/>
    </source>
</evidence>